<feature type="chain" id="PRO_5042873144" evidence="1">
    <location>
        <begin position="19"/>
        <end position="209"/>
    </location>
</feature>
<evidence type="ECO:0000256" key="1">
    <source>
        <dbReference type="SAM" id="SignalP"/>
    </source>
</evidence>
<sequence>MKATSLIIILAAAASSTASPIHERGDPPHFKKLLREVPSFQVTNFTATAIILSHRVYYGFNLIVEPGTPLLYCQILGTTGSESLDTIRETYCSNTTLFGDDDVSEPLRKRAFYPDPDALNSPTGLVSFQWKYPGPGADTLEEDTISDTPAKLIIIRQLAGGKNGENITDEGVYVVPGSDIPVLGTGMFRHQVYTGPRNFTVDAFRFLTI</sequence>
<protein>
    <submittedName>
        <fullName evidence="2">Uncharacterized protein</fullName>
    </submittedName>
</protein>
<evidence type="ECO:0000313" key="3">
    <source>
        <dbReference type="Proteomes" id="UP001301769"/>
    </source>
</evidence>
<keyword evidence="3" id="KW-1185">Reference proteome</keyword>
<reference evidence="2" key="2">
    <citation type="submission" date="2023-05" db="EMBL/GenBank/DDBJ databases">
        <authorList>
            <consortium name="Lawrence Berkeley National Laboratory"/>
            <person name="Steindorff A."/>
            <person name="Hensen N."/>
            <person name="Bonometti L."/>
            <person name="Westerberg I."/>
            <person name="Brannstrom I.O."/>
            <person name="Guillou S."/>
            <person name="Cros-Aarteil S."/>
            <person name="Calhoun S."/>
            <person name="Haridas S."/>
            <person name="Kuo A."/>
            <person name="Mondo S."/>
            <person name="Pangilinan J."/>
            <person name="Riley R."/>
            <person name="Labutti K."/>
            <person name="Andreopoulos B."/>
            <person name="Lipzen A."/>
            <person name="Chen C."/>
            <person name="Yanf M."/>
            <person name="Daum C."/>
            <person name="Ng V."/>
            <person name="Clum A."/>
            <person name="Ohm R."/>
            <person name="Martin F."/>
            <person name="Silar P."/>
            <person name="Natvig D."/>
            <person name="Lalanne C."/>
            <person name="Gautier V."/>
            <person name="Ament-Velasquez S.L."/>
            <person name="Kruys A."/>
            <person name="Hutchinson M.I."/>
            <person name="Powell A.J."/>
            <person name="Barry K."/>
            <person name="Miller A.N."/>
            <person name="Grigoriev I.V."/>
            <person name="Debuchy R."/>
            <person name="Gladieux P."/>
            <person name="Thoren M.H."/>
            <person name="Johannesson H."/>
        </authorList>
    </citation>
    <scope>NUCLEOTIDE SEQUENCE</scope>
    <source>
        <strain evidence="2">PSN293</strain>
    </source>
</reference>
<organism evidence="2 3">
    <name type="scientific">Rhypophila decipiens</name>
    <dbReference type="NCBI Taxonomy" id="261697"/>
    <lineage>
        <taxon>Eukaryota</taxon>
        <taxon>Fungi</taxon>
        <taxon>Dikarya</taxon>
        <taxon>Ascomycota</taxon>
        <taxon>Pezizomycotina</taxon>
        <taxon>Sordariomycetes</taxon>
        <taxon>Sordariomycetidae</taxon>
        <taxon>Sordariales</taxon>
        <taxon>Naviculisporaceae</taxon>
        <taxon>Rhypophila</taxon>
    </lineage>
</organism>
<proteinExistence type="predicted"/>
<dbReference type="EMBL" id="MU858063">
    <property type="protein sequence ID" value="KAK4216987.1"/>
    <property type="molecule type" value="Genomic_DNA"/>
</dbReference>
<feature type="signal peptide" evidence="1">
    <location>
        <begin position="1"/>
        <end position="18"/>
    </location>
</feature>
<evidence type="ECO:0000313" key="2">
    <source>
        <dbReference type="EMBL" id="KAK4216987.1"/>
    </source>
</evidence>
<reference evidence="2" key="1">
    <citation type="journal article" date="2023" name="Mol. Phylogenet. Evol.">
        <title>Genome-scale phylogeny and comparative genomics of the fungal order Sordariales.</title>
        <authorList>
            <person name="Hensen N."/>
            <person name="Bonometti L."/>
            <person name="Westerberg I."/>
            <person name="Brannstrom I.O."/>
            <person name="Guillou S."/>
            <person name="Cros-Aarteil S."/>
            <person name="Calhoun S."/>
            <person name="Haridas S."/>
            <person name="Kuo A."/>
            <person name="Mondo S."/>
            <person name="Pangilinan J."/>
            <person name="Riley R."/>
            <person name="LaButti K."/>
            <person name="Andreopoulos B."/>
            <person name="Lipzen A."/>
            <person name="Chen C."/>
            <person name="Yan M."/>
            <person name="Daum C."/>
            <person name="Ng V."/>
            <person name="Clum A."/>
            <person name="Steindorff A."/>
            <person name="Ohm R.A."/>
            <person name="Martin F."/>
            <person name="Silar P."/>
            <person name="Natvig D.O."/>
            <person name="Lalanne C."/>
            <person name="Gautier V."/>
            <person name="Ament-Velasquez S.L."/>
            <person name="Kruys A."/>
            <person name="Hutchinson M.I."/>
            <person name="Powell A.J."/>
            <person name="Barry K."/>
            <person name="Miller A.N."/>
            <person name="Grigoriev I.V."/>
            <person name="Debuchy R."/>
            <person name="Gladieux P."/>
            <person name="Hiltunen Thoren M."/>
            <person name="Johannesson H."/>
        </authorList>
    </citation>
    <scope>NUCLEOTIDE SEQUENCE</scope>
    <source>
        <strain evidence="2">PSN293</strain>
    </source>
</reference>
<dbReference type="AlphaFoldDB" id="A0AAN6YIW0"/>
<comment type="caution">
    <text evidence="2">The sequence shown here is derived from an EMBL/GenBank/DDBJ whole genome shotgun (WGS) entry which is preliminary data.</text>
</comment>
<dbReference type="Proteomes" id="UP001301769">
    <property type="component" value="Unassembled WGS sequence"/>
</dbReference>
<name>A0AAN6YIW0_9PEZI</name>
<gene>
    <name evidence="2" type="ORF">QBC37DRAFT_278240</name>
</gene>
<keyword evidence="1" id="KW-0732">Signal</keyword>
<accession>A0AAN6YIW0</accession>